<reference evidence="3" key="1">
    <citation type="journal article" date="2019" name="Int. J. Syst. Evol. Microbiol.">
        <title>The Global Catalogue of Microorganisms (GCM) 10K type strain sequencing project: providing services to taxonomists for standard genome sequencing and annotation.</title>
        <authorList>
            <consortium name="The Broad Institute Genomics Platform"/>
            <consortium name="The Broad Institute Genome Sequencing Center for Infectious Disease"/>
            <person name="Wu L."/>
            <person name="Ma J."/>
        </authorList>
    </citation>
    <scope>NUCLEOTIDE SEQUENCE [LARGE SCALE GENOMIC DNA]</scope>
    <source>
        <strain evidence="3">YJ-61-S</strain>
    </source>
</reference>
<name>A0ABV9HZZ2_9FLAO</name>
<evidence type="ECO:0000313" key="2">
    <source>
        <dbReference type="EMBL" id="MFC4635427.1"/>
    </source>
</evidence>
<gene>
    <name evidence="2" type="ORF">ACFO3O_16070</name>
</gene>
<evidence type="ECO:0000256" key="1">
    <source>
        <dbReference type="SAM" id="SignalP"/>
    </source>
</evidence>
<dbReference type="RefSeq" id="WP_379980634.1">
    <property type="nucleotide sequence ID" value="NZ_JBHSFV010000010.1"/>
</dbReference>
<dbReference type="Proteomes" id="UP001596043">
    <property type="component" value="Unassembled WGS sequence"/>
</dbReference>
<accession>A0ABV9HZZ2</accession>
<feature type="signal peptide" evidence="1">
    <location>
        <begin position="1"/>
        <end position="25"/>
    </location>
</feature>
<keyword evidence="1" id="KW-0732">Signal</keyword>
<sequence>MKKTTINKITSLLLMVILVFSCNQIKEEKSTVKEKIQNDKLEAVLIVKAAQQNLNTIALCDAVEKLEENQQIKNVATSIKQEQQKIFESLQYLASENMISVASEPTYQPDVLKYFKEENIVTTDILGNIKDKLETQILVLDTLRKQTDENNIEIAAKQYIKTLKENKELTQITLESLK</sequence>
<evidence type="ECO:0000313" key="3">
    <source>
        <dbReference type="Proteomes" id="UP001596043"/>
    </source>
</evidence>
<comment type="caution">
    <text evidence="2">The sequence shown here is derived from an EMBL/GenBank/DDBJ whole genome shotgun (WGS) entry which is preliminary data.</text>
</comment>
<dbReference type="PROSITE" id="PS51257">
    <property type="entry name" value="PROKAR_LIPOPROTEIN"/>
    <property type="match status" value="1"/>
</dbReference>
<keyword evidence="3" id="KW-1185">Reference proteome</keyword>
<feature type="chain" id="PRO_5046871237" description="DUF4142 domain-containing protein" evidence="1">
    <location>
        <begin position="26"/>
        <end position="178"/>
    </location>
</feature>
<evidence type="ECO:0008006" key="4">
    <source>
        <dbReference type="Google" id="ProtNLM"/>
    </source>
</evidence>
<protein>
    <recommendedName>
        <fullName evidence="4">DUF4142 domain-containing protein</fullName>
    </recommendedName>
</protein>
<dbReference type="EMBL" id="JBHSFV010000010">
    <property type="protein sequence ID" value="MFC4635427.1"/>
    <property type="molecule type" value="Genomic_DNA"/>
</dbReference>
<organism evidence="2 3">
    <name type="scientific">Dokdonia ponticola</name>
    <dbReference type="NCBI Taxonomy" id="2041041"/>
    <lineage>
        <taxon>Bacteria</taxon>
        <taxon>Pseudomonadati</taxon>
        <taxon>Bacteroidota</taxon>
        <taxon>Flavobacteriia</taxon>
        <taxon>Flavobacteriales</taxon>
        <taxon>Flavobacteriaceae</taxon>
        <taxon>Dokdonia</taxon>
    </lineage>
</organism>
<proteinExistence type="predicted"/>